<dbReference type="EMBL" id="ANOH01000261">
    <property type="protein sequence ID" value="EMI54789.1"/>
    <property type="molecule type" value="Genomic_DNA"/>
</dbReference>
<dbReference type="EC" id="2.5.1.9" evidence="4 9"/>
<dbReference type="PIRSF" id="PIRSF000498">
    <property type="entry name" value="Riboflavin_syn_A"/>
    <property type="match status" value="1"/>
</dbReference>
<dbReference type="PATRIC" id="fig|1263870.3.peg.3994"/>
<comment type="catalytic activity">
    <reaction evidence="1">
        <text>2 6,7-dimethyl-8-(1-D-ribityl)lumazine + H(+) = 5-amino-6-(D-ribitylamino)uracil + riboflavin</text>
        <dbReference type="Rhea" id="RHEA:20772"/>
        <dbReference type="ChEBI" id="CHEBI:15378"/>
        <dbReference type="ChEBI" id="CHEBI:15934"/>
        <dbReference type="ChEBI" id="CHEBI:57986"/>
        <dbReference type="ChEBI" id="CHEBI:58201"/>
        <dbReference type="EC" id="2.5.1.9"/>
    </reaction>
</comment>
<keyword evidence="8" id="KW-0677">Repeat</keyword>
<keyword evidence="6" id="KW-0686">Riboflavin biosynthesis</keyword>
<evidence type="ECO:0000256" key="2">
    <source>
        <dbReference type="ARBA" id="ARBA00002803"/>
    </source>
</evidence>
<organism evidence="12 13">
    <name type="scientific">Rhodopirellula sallentina SM41</name>
    <dbReference type="NCBI Taxonomy" id="1263870"/>
    <lineage>
        <taxon>Bacteria</taxon>
        <taxon>Pseudomonadati</taxon>
        <taxon>Planctomycetota</taxon>
        <taxon>Planctomycetia</taxon>
        <taxon>Pirellulales</taxon>
        <taxon>Pirellulaceae</taxon>
        <taxon>Rhodopirellula</taxon>
    </lineage>
</organism>
<feature type="repeat" description="Lumazine-binding" evidence="10">
    <location>
        <begin position="136"/>
        <end position="232"/>
    </location>
</feature>
<dbReference type="PROSITE" id="PS51177">
    <property type="entry name" value="LUMAZINE_BIND"/>
    <property type="match status" value="2"/>
</dbReference>
<evidence type="ECO:0000256" key="9">
    <source>
        <dbReference type="NCBIfam" id="TIGR00187"/>
    </source>
</evidence>
<gene>
    <name evidence="12" type="ORF">RSSM_03763</name>
</gene>
<comment type="pathway">
    <text evidence="3">Cofactor biosynthesis; riboflavin biosynthesis; riboflavin from 2-hydroxy-3-oxobutyl phosphate and 5-amino-6-(D-ribitylamino)uracil: step 2/2.</text>
</comment>
<dbReference type="Gene3D" id="2.40.30.20">
    <property type="match status" value="2"/>
</dbReference>
<accession>M5U0L2</accession>
<keyword evidence="13" id="KW-1185">Reference proteome</keyword>
<evidence type="ECO:0000256" key="7">
    <source>
        <dbReference type="ARBA" id="ARBA00022679"/>
    </source>
</evidence>
<dbReference type="SUPFAM" id="SSF63380">
    <property type="entry name" value="Riboflavin synthase domain-like"/>
    <property type="match status" value="2"/>
</dbReference>
<evidence type="ECO:0000256" key="10">
    <source>
        <dbReference type="PROSITE-ProRule" id="PRU00524"/>
    </source>
</evidence>
<evidence type="ECO:0000256" key="5">
    <source>
        <dbReference type="ARBA" id="ARBA00013950"/>
    </source>
</evidence>
<sequence length="238" mass="25695">MTAALNTRQACLSNHLGRDRVSPPPQSPSSDLSMFTGLIETLAMVTEIQDESPGKRITVEAPMFRSPGTKDDTRIGDSVAINGCCLTVVAIEGVFFTFEAGEETLRRTNLGELVAGSSRVNLERALAVGDRLGGHYVSGHVDATGQLIERVDDPPWANLKFSLPREFSVQVVPKGSITVDGISLTVVDVGDDFFTVALIPHTLEVTTLGTRKVGDTVNLETDLLAKYVQRSLEHRSDT</sequence>
<evidence type="ECO:0000259" key="11">
    <source>
        <dbReference type="PROSITE" id="PS51177"/>
    </source>
</evidence>
<reference evidence="12 13" key="1">
    <citation type="journal article" date="2013" name="Mar. Genomics">
        <title>Expression of sulfatases in Rhodopirellula baltica and the diversity of sulfatases in the genus Rhodopirellula.</title>
        <authorList>
            <person name="Wegner C.E."/>
            <person name="Richter-Heitmann T."/>
            <person name="Klindworth A."/>
            <person name="Klockow C."/>
            <person name="Richter M."/>
            <person name="Achstetter T."/>
            <person name="Glockner F.O."/>
            <person name="Harder J."/>
        </authorList>
    </citation>
    <scope>NUCLEOTIDE SEQUENCE [LARGE SCALE GENOMIC DNA]</scope>
    <source>
        <strain evidence="12 13">SM41</strain>
    </source>
</reference>
<evidence type="ECO:0000256" key="8">
    <source>
        <dbReference type="ARBA" id="ARBA00022737"/>
    </source>
</evidence>
<dbReference type="InterPro" id="IPR023366">
    <property type="entry name" value="ATP_synth_asu-like_sf"/>
</dbReference>
<evidence type="ECO:0000256" key="4">
    <source>
        <dbReference type="ARBA" id="ARBA00012827"/>
    </source>
</evidence>
<evidence type="ECO:0000313" key="13">
    <source>
        <dbReference type="Proteomes" id="UP000011885"/>
    </source>
</evidence>
<dbReference type="GO" id="GO:0004746">
    <property type="term" value="F:riboflavin synthase activity"/>
    <property type="evidence" value="ECO:0007669"/>
    <property type="project" value="UniProtKB-UniRule"/>
</dbReference>
<dbReference type="NCBIfam" id="NF009566">
    <property type="entry name" value="PRK13020.1"/>
    <property type="match status" value="1"/>
</dbReference>
<dbReference type="PANTHER" id="PTHR21098:SF12">
    <property type="entry name" value="RIBOFLAVIN SYNTHASE"/>
    <property type="match status" value="1"/>
</dbReference>
<proteinExistence type="predicted"/>
<dbReference type="GO" id="GO:0009231">
    <property type="term" value="P:riboflavin biosynthetic process"/>
    <property type="evidence" value="ECO:0007669"/>
    <property type="project" value="UniProtKB-KW"/>
</dbReference>
<evidence type="ECO:0000256" key="3">
    <source>
        <dbReference type="ARBA" id="ARBA00004887"/>
    </source>
</evidence>
<dbReference type="NCBIfam" id="TIGR00187">
    <property type="entry name" value="ribE"/>
    <property type="match status" value="1"/>
</dbReference>
<evidence type="ECO:0000256" key="1">
    <source>
        <dbReference type="ARBA" id="ARBA00000968"/>
    </source>
</evidence>
<dbReference type="PANTHER" id="PTHR21098">
    <property type="entry name" value="RIBOFLAVIN SYNTHASE ALPHA CHAIN"/>
    <property type="match status" value="1"/>
</dbReference>
<keyword evidence="7 12" id="KW-0808">Transferase</keyword>
<dbReference type="InterPro" id="IPR017938">
    <property type="entry name" value="Riboflavin_synthase-like_b-brl"/>
</dbReference>
<evidence type="ECO:0000256" key="6">
    <source>
        <dbReference type="ARBA" id="ARBA00022619"/>
    </source>
</evidence>
<protein>
    <recommendedName>
        <fullName evidence="5 9">Riboflavin synthase</fullName>
        <ecNumber evidence="4 9">2.5.1.9</ecNumber>
    </recommendedName>
</protein>
<dbReference type="InterPro" id="IPR026017">
    <property type="entry name" value="Lumazine-bd_dom"/>
</dbReference>
<dbReference type="Pfam" id="PF00677">
    <property type="entry name" value="Lum_binding"/>
    <property type="match status" value="2"/>
</dbReference>
<dbReference type="InterPro" id="IPR001783">
    <property type="entry name" value="Lumazine-bd"/>
</dbReference>
<feature type="domain" description="Lumazine-binding" evidence="11">
    <location>
        <begin position="34"/>
        <end position="135"/>
    </location>
</feature>
<dbReference type="AlphaFoldDB" id="M5U0L2"/>
<comment type="function">
    <text evidence="2">Catalyzes the dismutation of two molecules of 6,7-dimethyl-8-ribityllumazine, resulting in the formation of riboflavin and 5-amino-6-(D-ribitylamino)uracil.</text>
</comment>
<dbReference type="CDD" id="cd00402">
    <property type="entry name" value="Riboflavin_synthase_like"/>
    <property type="match status" value="1"/>
</dbReference>
<evidence type="ECO:0000313" key="12">
    <source>
        <dbReference type="EMBL" id="EMI54789.1"/>
    </source>
</evidence>
<dbReference type="Proteomes" id="UP000011885">
    <property type="component" value="Unassembled WGS sequence"/>
</dbReference>
<dbReference type="NCBIfam" id="NF006767">
    <property type="entry name" value="PRK09289.1"/>
    <property type="match status" value="1"/>
</dbReference>
<feature type="repeat" description="Lumazine-binding" evidence="10">
    <location>
        <begin position="34"/>
        <end position="135"/>
    </location>
</feature>
<feature type="domain" description="Lumazine-binding" evidence="11">
    <location>
        <begin position="136"/>
        <end position="232"/>
    </location>
</feature>
<name>M5U0L2_9BACT</name>
<comment type="caution">
    <text evidence="12">The sequence shown here is derived from an EMBL/GenBank/DDBJ whole genome shotgun (WGS) entry which is preliminary data.</text>
</comment>
<dbReference type="FunFam" id="2.40.30.20:FF:000004">
    <property type="entry name" value="Riboflavin synthase, alpha subunit"/>
    <property type="match status" value="1"/>
</dbReference>